<dbReference type="InterPro" id="IPR006016">
    <property type="entry name" value="UspA"/>
</dbReference>
<dbReference type="AlphaFoldDB" id="A0A4D6K8V6"/>
<dbReference type="SUPFAM" id="SSF52402">
    <property type="entry name" value="Adenine nucleotide alpha hydrolases-like"/>
    <property type="match status" value="1"/>
</dbReference>
<dbReference type="Gene3D" id="3.40.50.620">
    <property type="entry name" value="HUPs"/>
    <property type="match status" value="1"/>
</dbReference>
<reference evidence="3 4" key="1">
    <citation type="submission" date="2019-04" db="EMBL/GenBank/DDBJ databases">
        <title>Complete genome sequence of Arthrobacter sp. ZXY-2 associated with effective atrazine degradation and salt adaptation.</title>
        <authorList>
            <person name="Zhao X."/>
        </authorList>
    </citation>
    <scope>NUCLEOTIDE SEQUENCE [LARGE SCALE GENOMIC DNA]</scope>
    <source>
        <strain evidence="4">ZP60</strain>
    </source>
</reference>
<proteinExistence type="inferred from homology"/>
<dbReference type="KEGG" id="halz:E5139_00155"/>
<evidence type="ECO:0000259" key="2">
    <source>
        <dbReference type="Pfam" id="PF00582"/>
    </source>
</evidence>
<dbReference type="RefSeq" id="WP_015763525.1">
    <property type="nucleotide sequence ID" value="NZ_CP039375.1"/>
</dbReference>
<dbReference type="PANTHER" id="PTHR46268">
    <property type="entry name" value="STRESS RESPONSE PROTEIN NHAX"/>
    <property type="match status" value="1"/>
</dbReference>
<comment type="similarity">
    <text evidence="1">Belongs to the universal stress protein A family.</text>
</comment>
<dbReference type="InterPro" id="IPR014729">
    <property type="entry name" value="Rossmann-like_a/b/a_fold"/>
</dbReference>
<accession>A0A4D6K8V6</accession>
<evidence type="ECO:0000313" key="3">
    <source>
        <dbReference type="EMBL" id="QCD64114.1"/>
    </source>
</evidence>
<dbReference type="CDD" id="cd00293">
    <property type="entry name" value="USP-like"/>
    <property type="match status" value="1"/>
</dbReference>
<evidence type="ECO:0000256" key="1">
    <source>
        <dbReference type="ARBA" id="ARBA00008791"/>
    </source>
</evidence>
<name>A0A4D6K8V6_9EURY</name>
<dbReference type="OMA" id="REIPAHA"/>
<dbReference type="EMBL" id="CP039375">
    <property type="protein sequence ID" value="QCD64114.1"/>
    <property type="molecule type" value="Genomic_DNA"/>
</dbReference>
<dbReference type="PANTHER" id="PTHR46268:SF6">
    <property type="entry name" value="UNIVERSAL STRESS PROTEIN UP12"/>
    <property type="match status" value="1"/>
</dbReference>
<dbReference type="PRINTS" id="PR01438">
    <property type="entry name" value="UNVRSLSTRESS"/>
</dbReference>
<dbReference type="PIRSF" id="PIRSF006276">
    <property type="entry name" value="UspA"/>
    <property type="match status" value="1"/>
</dbReference>
<protein>
    <submittedName>
        <fullName evidence="3">Universal stress protein</fullName>
    </submittedName>
</protein>
<sequence>MYDRLLLPTDGSAGMERVIEHADEIARRHGAAVEVVYVVNTAHMTTMPTDASVEGIRGLLSEEGEMAIEAAERICSPETTVEHTILEGDPEREIVAHATESGADLIVMGTHGRGGIDRLLLGSVAEHVVRRSPVPVLTVHVDEALTAA</sequence>
<dbReference type="InterPro" id="IPR006015">
    <property type="entry name" value="Universal_stress_UspA"/>
</dbReference>
<evidence type="ECO:0000313" key="4">
    <source>
        <dbReference type="Proteomes" id="UP000297053"/>
    </source>
</evidence>
<reference evidence="3 4" key="2">
    <citation type="submission" date="2019-04" db="EMBL/GenBank/DDBJ databases">
        <authorList>
            <person name="Yang S."/>
            <person name="Wei W."/>
        </authorList>
    </citation>
    <scope>NUCLEOTIDE SEQUENCE [LARGE SCALE GENOMIC DNA]</scope>
    <source>
        <strain evidence="4">ZP60</strain>
    </source>
</reference>
<organism evidence="3 4">
    <name type="scientific">Halomicrobium mukohataei</name>
    <dbReference type="NCBI Taxonomy" id="57705"/>
    <lineage>
        <taxon>Archaea</taxon>
        <taxon>Methanobacteriati</taxon>
        <taxon>Methanobacteriota</taxon>
        <taxon>Stenosarchaea group</taxon>
        <taxon>Halobacteria</taxon>
        <taxon>Halobacteriales</taxon>
        <taxon>Haloarculaceae</taxon>
        <taxon>Halomicrobium</taxon>
    </lineage>
</organism>
<dbReference type="Proteomes" id="UP000297053">
    <property type="component" value="Chromosome"/>
</dbReference>
<feature type="domain" description="UspA" evidence="2">
    <location>
        <begin position="1"/>
        <end position="140"/>
    </location>
</feature>
<dbReference type="GeneID" id="42177302"/>
<gene>
    <name evidence="3" type="ORF">E5139_00155</name>
</gene>
<dbReference type="Pfam" id="PF00582">
    <property type="entry name" value="Usp"/>
    <property type="match status" value="1"/>
</dbReference>